<protein>
    <recommendedName>
        <fullName evidence="3">Transglycosylase SLT domain-containing protein</fullName>
    </recommendedName>
</protein>
<evidence type="ECO:0000256" key="1">
    <source>
        <dbReference type="SAM" id="Phobius"/>
    </source>
</evidence>
<dbReference type="AlphaFoldDB" id="A0A382BX12"/>
<organism evidence="2">
    <name type="scientific">marine metagenome</name>
    <dbReference type="NCBI Taxonomy" id="408172"/>
    <lineage>
        <taxon>unclassified sequences</taxon>
        <taxon>metagenomes</taxon>
        <taxon>ecological metagenomes</taxon>
    </lineage>
</organism>
<feature type="transmembrane region" description="Helical" evidence="1">
    <location>
        <begin position="14"/>
        <end position="37"/>
    </location>
</feature>
<dbReference type="EMBL" id="UINC01031768">
    <property type="protein sequence ID" value="SVB18330.1"/>
    <property type="molecule type" value="Genomic_DNA"/>
</dbReference>
<evidence type="ECO:0000313" key="2">
    <source>
        <dbReference type="EMBL" id="SVB18330.1"/>
    </source>
</evidence>
<evidence type="ECO:0008006" key="3">
    <source>
        <dbReference type="Google" id="ProtNLM"/>
    </source>
</evidence>
<keyword evidence="1" id="KW-1133">Transmembrane helix</keyword>
<dbReference type="SUPFAM" id="SSF53955">
    <property type="entry name" value="Lysozyme-like"/>
    <property type="match status" value="1"/>
</dbReference>
<gene>
    <name evidence="2" type="ORF">METZ01_LOCUS171184</name>
</gene>
<accession>A0A382BX12</accession>
<proteinExistence type="predicted"/>
<sequence>MEVQKKQNSHFQKILSILTLCRIHRVLAVLFIFYLLMIVPEKTTHHQIPEFIQTVKLQPKLLPYAKDELIDFDFPPRPGKPLEIPTEPQDLNSFQLLQSVGHLHQSYFDKKRDQHINESMYRIFMMFMQFESISRLRFNRGTVRLKSQSNLEELADHIMDSKWYRIALQRFSSNSGYGFSEQRMLRILISIQAAAHFFEVPYPALFCLFFQESKFDFLADSATGAKGIGQLTSIGLREIRRLRQSSKIEMKLQKTAAYLNQVYSDTQILQWLSYLGLNIYFPDISPIPEKIEFTRISSAFMREVGKELVKEGQTYGNNTSLLWILSKRLRRGRILPSRFAHMHKIFSQMLEDRYASSPASTYNIETNILLSTILFNHYYRFRWRTNKYIFNLLPETRVILAAAAYNHGQSGVRRFLINLKHEFPKLDFDVLSSRKLRLLLSRRRLRQALLSKSYKIEEALRHVNNIMDCAENRTVSPRVL</sequence>
<keyword evidence="1" id="KW-0812">Transmembrane</keyword>
<reference evidence="2" key="1">
    <citation type="submission" date="2018-05" db="EMBL/GenBank/DDBJ databases">
        <authorList>
            <person name="Lanie J.A."/>
            <person name="Ng W.-L."/>
            <person name="Kazmierczak K.M."/>
            <person name="Andrzejewski T.M."/>
            <person name="Davidsen T.M."/>
            <person name="Wayne K.J."/>
            <person name="Tettelin H."/>
            <person name="Glass J.I."/>
            <person name="Rusch D."/>
            <person name="Podicherti R."/>
            <person name="Tsui H.-C.T."/>
            <person name="Winkler M.E."/>
        </authorList>
    </citation>
    <scope>NUCLEOTIDE SEQUENCE</scope>
</reference>
<dbReference type="InterPro" id="IPR023346">
    <property type="entry name" value="Lysozyme-like_dom_sf"/>
</dbReference>
<keyword evidence="1" id="KW-0472">Membrane</keyword>
<dbReference type="Gene3D" id="1.10.530.10">
    <property type="match status" value="1"/>
</dbReference>
<name>A0A382BX12_9ZZZZ</name>